<comment type="caution">
    <text evidence="1">The sequence shown here is derived from an EMBL/GenBank/DDBJ whole genome shotgun (WGS) entry which is preliminary data.</text>
</comment>
<dbReference type="AlphaFoldDB" id="A0A286UUF7"/>
<evidence type="ECO:0000313" key="1">
    <source>
        <dbReference type="EMBL" id="PAV23194.1"/>
    </source>
</evidence>
<reference evidence="1 2" key="1">
    <citation type="journal article" date="2017" name="Mol. Ecol.">
        <title>Comparative and population genomic landscape of Phellinus noxius: A hypervariable fungus causing root rot in trees.</title>
        <authorList>
            <person name="Chung C.L."/>
            <person name="Lee T.J."/>
            <person name="Akiba M."/>
            <person name="Lee H.H."/>
            <person name="Kuo T.H."/>
            <person name="Liu D."/>
            <person name="Ke H.M."/>
            <person name="Yokoi T."/>
            <person name="Roa M.B."/>
            <person name="Lu M.J."/>
            <person name="Chang Y.Y."/>
            <person name="Ann P.J."/>
            <person name="Tsai J.N."/>
            <person name="Chen C.Y."/>
            <person name="Tzean S.S."/>
            <person name="Ota Y."/>
            <person name="Hattori T."/>
            <person name="Sahashi N."/>
            <person name="Liou R.F."/>
            <person name="Kikuchi T."/>
            <person name="Tsai I.J."/>
        </authorList>
    </citation>
    <scope>NUCLEOTIDE SEQUENCE [LARGE SCALE GENOMIC DNA]</scope>
    <source>
        <strain evidence="1 2">FFPRI411160</strain>
    </source>
</reference>
<dbReference type="OrthoDB" id="2596179at2759"/>
<gene>
    <name evidence="1" type="ORF">PNOK_0026200</name>
</gene>
<sequence>MPLPTHLPHVLYATALTSLGLHLLSTRKAGQAARSQADARISLLDGLATRLREGENVSRDEVVRVLRLMRENDGDRTGFGSGKDLEVLGRGEAVERDVDWKTMLLGRPEDKDRNRKKEEKLENEWNIALSNDDNPAFSL</sequence>
<dbReference type="InParanoid" id="A0A286UUF7"/>
<dbReference type="Proteomes" id="UP000217199">
    <property type="component" value="Unassembled WGS sequence"/>
</dbReference>
<protein>
    <submittedName>
        <fullName evidence="1">Uncharacterized protein</fullName>
    </submittedName>
</protein>
<evidence type="ECO:0000313" key="2">
    <source>
        <dbReference type="Proteomes" id="UP000217199"/>
    </source>
</evidence>
<name>A0A286UUF7_9AGAM</name>
<organism evidence="1 2">
    <name type="scientific">Pyrrhoderma noxium</name>
    <dbReference type="NCBI Taxonomy" id="2282107"/>
    <lineage>
        <taxon>Eukaryota</taxon>
        <taxon>Fungi</taxon>
        <taxon>Dikarya</taxon>
        <taxon>Basidiomycota</taxon>
        <taxon>Agaricomycotina</taxon>
        <taxon>Agaricomycetes</taxon>
        <taxon>Hymenochaetales</taxon>
        <taxon>Hymenochaetaceae</taxon>
        <taxon>Pyrrhoderma</taxon>
    </lineage>
</organism>
<dbReference type="EMBL" id="NBII01000001">
    <property type="protein sequence ID" value="PAV23194.1"/>
    <property type="molecule type" value="Genomic_DNA"/>
</dbReference>
<keyword evidence="2" id="KW-1185">Reference proteome</keyword>
<proteinExistence type="predicted"/>
<accession>A0A286UUF7</accession>